<keyword evidence="4" id="KW-1185">Reference proteome</keyword>
<feature type="coiled-coil region" evidence="1">
    <location>
        <begin position="114"/>
        <end position="232"/>
    </location>
</feature>
<sequence>MENSSSSNHKRSSDRHRHSSYAMLSYVTTNIPTASKRDSQSRDDGRSKHHHHKTHKKRRRHSRSHSFSSSLSPIGRRNPVIKTSIIRTNSLDIMCHRSTYSGSGGSTQSDFELRTTLISQLSASEQRINSLESELRAAQLARGRAEQTVFDVNAEKLRLEAQNSEILQVMKTLERAVEDLQKTCSGLRAECDRRRRDAENSEKTIISCKEQNKFLNERNMKLVKKCEELCEENKAILN</sequence>
<name>A0A183H9J6_9BILA</name>
<dbReference type="EMBL" id="UZAJ01003052">
    <property type="protein sequence ID" value="VDO39123.1"/>
    <property type="molecule type" value="Genomic_DNA"/>
</dbReference>
<dbReference type="WBParaSite" id="OFLC_0000415701-mRNA-1">
    <property type="protein sequence ID" value="OFLC_0000415701-mRNA-1"/>
    <property type="gene ID" value="OFLC_0000415701"/>
</dbReference>
<reference evidence="5" key="1">
    <citation type="submission" date="2016-06" db="UniProtKB">
        <authorList>
            <consortium name="WormBaseParasite"/>
        </authorList>
    </citation>
    <scope>IDENTIFICATION</scope>
</reference>
<proteinExistence type="predicted"/>
<evidence type="ECO:0000313" key="3">
    <source>
        <dbReference type="EMBL" id="VDO39123.1"/>
    </source>
</evidence>
<gene>
    <name evidence="3" type="ORF">OFLC_LOCUS4157</name>
</gene>
<organism evidence="5">
    <name type="scientific">Onchocerca flexuosa</name>
    <dbReference type="NCBI Taxonomy" id="387005"/>
    <lineage>
        <taxon>Eukaryota</taxon>
        <taxon>Metazoa</taxon>
        <taxon>Ecdysozoa</taxon>
        <taxon>Nematoda</taxon>
        <taxon>Chromadorea</taxon>
        <taxon>Rhabditida</taxon>
        <taxon>Spirurina</taxon>
        <taxon>Spiruromorpha</taxon>
        <taxon>Filarioidea</taxon>
        <taxon>Onchocercidae</taxon>
        <taxon>Onchocerca</taxon>
    </lineage>
</organism>
<feature type="compositionally biased region" description="Basic residues" evidence="2">
    <location>
        <begin position="47"/>
        <end position="64"/>
    </location>
</feature>
<protein>
    <submittedName>
        <fullName evidence="3 5">Uncharacterized protein</fullName>
    </submittedName>
</protein>
<keyword evidence="1" id="KW-0175">Coiled coil</keyword>
<evidence type="ECO:0000313" key="5">
    <source>
        <dbReference type="WBParaSite" id="OFLC_0000415701-mRNA-1"/>
    </source>
</evidence>
<accession>A0A183H9J6</accession>
<dbReference type="AlphaFoldDB" id="A0A183H9J6"/>
<feature type="region of interest" description="Disordered" evidence="2">
    <location>
        <begin position="1"/>
        <end position="81"/>
    </location>
</feature>
<feature type="compositionally biased region" description="Basic residues" evidence="2">
    <location>
        <begin position="8"/>
        <end position="19"/>
    </location>
</feature>
<dbReference type="Proteomes" id="UP000267606">
    <property type="component" value="Unassembled WGS sequence"/>
</dbReference>
<evidence type="ECO:0000256" key="1">
    <source>
        <dbReference type="SAM" id="Coils"/>
    </source>
</evidence>
<evidence type="ECO:0000256" key="2">
    <source>
        <dbReference type="SAM" id="MobiDB-lite"/>
    </source>
</evidence>
<evidence type="ECO:0000313" key="4">
    <source>
        <dbReference type="Proteomes" id="UP000267606"/>
    </source>
</evidence>
<reference evidence="3 4" key="2">
    <citation type="submission" date="2018-11" db="EMBL/GenBank/DDBJ databases">
        <authorList>
            <consortium name="Pathogen Informatics"/>
        </authorList>
    </citation>
    <scope>NUCLEOTIDE SEQUENCE [LARGE SCALE GENOMIC DNA]</scope>
</reference>
<feature type="compositionally biased region" description="Basic and acidic residues" evidence="2">
    <location>
        <begin position="35"/>
        <end position="46"/>
    </location>
</feature>